<dbReference type="KEGG" id="hcu:MUN79_02600"/>
<dbReference type="AlphaFoldDB" id="A0A8T9Q6Z0"/>
<keyword evidence="2" id="KW-0732">Signal</keyword>
<dbReference type="Proteomes" id="UP000831796">
    <property type="component" value="Chromosome"/>
</dbReference>
<gene>
    <name evidence="3" type="ORF">MUN79_02600</name>
</gene>
<dbReference type="RefSeq" id="WP_244676253.1">
    <property type="nucleotide sequence ID" value="NZ_CP095046.1"/>
</dbReference>
<feature type="transmembrane region" description="Helical" evidence="1">
    <location>
        <begin position="172"/>
        <end position="191"/>
    </location>
</feature>
<keyword evidence="4" id="KW-1185">Reference proteome</keyword>
<dbReference type="EMBL" id="CP095046">
    <property type="protein sequence ID" value="UOQ72895.1"/>
    <property type="molecule type" value="Genomic_DNA"/>
</dbReference>
<evidence type="ECO:0000313" key="3">
    <source>
        <dbReference type="EMBL" id="UOQ72895.1"/>
    </source>
</evidence>
<proteinExistence type="predicted"/>
<keyword evidence="1" id="KW-0472">Membrane</keyword>
<protein>
    <recommendedName>
        <fullName evidence="5">Secreted protein</fullName>
    </recommendedName>
</protein>
<organism evidence="3 4">
    <name type="scientific">Hymenobacter cellulosilyticus</name>
    <dbReference type="NCBI Taxonomy" id="2932248"/>
    <lineage>
        <taxon>Bacteria</taxon>
        <taxon>Pseudomonadati</taxon>
        <taxon>Bacteroidota</taxon>
        <taxon>Cytophagia</taxon>
        <taxon>Cytophagales</taxon>
        <taxon>Hymenobacteraceae</taxon>
        <taxon>Hymenobacter</taxon>
    </lineage>
</organism>
<keyword evidence="1" id="KW-1133">Transmembrane helix</keyword>
<reference evidence="3" key="1">
    <citation type="submission" date="2022-04" db="EMBL/GenBank/DDBJ databases">
        <title>Hymenobacter sp. isolated from the air.</title>
        <authorList>
            <person name="Won M."/>
            <person name="Lee C.-M."/>
            <person name="Woen H.-Y."/>
            <person name="Kwon S.-W."/>
        </authorList>
    </citation>
    <scope>NUCLEOTIDE SEQUENCE</scope>
    <source>
        <strain evidence="3">5116S-3</strain>
    </source>
</reference>
<evidence type="ECO:0000256" key="1">
    <source>
        <dbReference type="SAM" id="Phobius"/>
    </source>
</evidence>
<feature type="chain" id="PRO_5035812656" description="Secreted protein" evidence="2">
    <location>
        <begin position="19"/>
        <end position="197"/>
    </location>
</feature>
<name>A0A8T9Q6Z0_9BACT</name>
<accession>A0A8T9Q6Z0</accession>
<evidence type="ECO:0008006" key="5">
    <source>
        <dbReference type="Google" id="ProtNLM"/>
    </source>
</evidence>
<evidence type="ECO:0000256" key="2">
    <source>
        <dbReference type="SAM" id="SignalP"/>
    </source>
</evidence>
<feature type="signal peptide" evidence="2">
    <location>
        <begin position="1"/>
        <end position="18"/>
    </location>
</feature>
<keyword evidence="1" id="KW-0812">Transmembrane</keyword>
<sequence>MRFALIILGCLLSQVAMAQHDVILRTNGEEIQAKILTVGPEAIRYVRRDTASTDTLRIAATEVFLVRYANGTRELIKQPAVASSGLVGLSRSEAMRQGTADARKYFRAPGTFWGTYGATLVNPLAGLVTGVAVGGSRPPTHNLTVPDANLLQNPDYVRAYRQQAKNQKLGKAAAGFGAGMGTLLVVVAVILNSTTHW</sequence>
<evidence type="ECO:0000313" key="4">
    <source>
        <dbReference type="Proteomes" id="UP000831796"/>
    </source>
</evidence>